<feature type="domain" description="C2H2-type" evidence="2">
    <location>
        <begin position="5"/>
        <end position="32"/>
    </location>
</feature>
<proteinExistence type="predicted"/>
<dbReference type="PATRIC" id="fig|1605367.3.peg.3019"/>
<comment type="caution">
    <text evidence="3">The sequence shown here is derived from an EMBL/GenBank/DDBJ whole genome shotgun (WGS) entry which is preliminary data.</text>
</comment>
<evidence type="ECO:0000313" key="3">
    <source>
        <dbReference type="EMBL" id="KPM48583.1"/>
    </source>
</evidence>
<evidence type="ECO:0000256" key="1">
    <source>
        <dbReference type="SAM" id="Coils"/>
    </source>
</evidence>
<name>A0A0P7C5J5_9BACT</name>
<evidence type="ECO:0000313" key="4">
    <source>
        <dbReference type="Proteomes" id="UP000050454"/>
    </source>
</evidence>
<feature type="coiled-coil region" evidence="1">
    <location>
        <begin position="25"/>
        <end position="130"/>
    </location>
</feature>
<dbReference type="InterPro" id="IPR019219">
    <property type="entry name" value="DUF2130"/>
</dbReference>
<dbReference type="AlphaFoldDB" id="A0A0P7C5J5"/>
<dbReference type="Proteomes" id="UP000050454">
    <property type="component" value="Unassembled WGS sequence"/>
</dbReference>
<dbReference type="Pfam" id="PF09903">
    <property type="entry name" value="DUF2130"/>
    <property type="match status" value="1"/>
</dbReference>
<keyword evidence="1" id="KW-0175">Coiled coil</keyword>
<dbReference type="EMBL" id="LGTQ01000006">
    <property type="protein sequence ID" value="KPM48583.1"/>
    <property type="molecule type" value="Genomic_DNA"/>
</dbReference>
<protein>
    <recommendedName>
        <fullName evidence="2">C2H2-type domain-containing protein</fullName>
    </recommendedName>
</protein>
<feature type="coiled-coil region" evidence="1">
    <location>
        <begin position="154"/>
        <end position="192"/>
    </location>
</feature>
<organism evidence="3 4">
    <name type="scientific">Jiulongibacter sediminis</name>
    <dbReference type="NCBI Taxonomy" id="1605367"/>
    <lineage>
        <taxon>Bacteria</taxon>
        <taxon>Pseudomonadati</taxon>
        <taxon>Bacteroidota</taxon>
        <taxon>Cytophagia</taxon>
        <taxon>Cytophagales</taxon>
        <taxon>Leadbetterellaceae</taxon>
        <taxon>Jiulongibacter</taxon>
    </lineage>
</organism>
<sequence>MQNKTTCPNCGHSFDVGEALQKHMQIELQKRIEQQEKENATKIEQFKKQLQEEKAKFEQEEKKKMWAIAQSEAQKRADEKNAAMLKALQEDNQHKQRLILDAQKKELELLKKENELKMSQEQMRIKLEKELLEKAKSIEESAAKRKDQEFELVKKEYEKKLETQMNLVKEMQRKAEQGSMQLQGEIQELEIESILERTFPYDEIEEVKKGIRGADAIQKVKNEFGQICGKIIFESKRTQNWGGDWIEKLKTDQRETGAEIAVLVTQTMPKDMDRFGEKEGVWVCGFHEVKSLVYVLREILIKAHQAGSVNENKADKMSLLYSFLTSSQFKQQMEAIVEGFSNLKSELDREKRAMQRIWKERETQIDKVIGNTIDMYGSIKGIAGNAISPIQYLELPEGDE</sequence>
<dbReference type="OrthoDB" id="9765972at2"/>
<dbReference type="InterPro" id="IPR013087">
    <property type="entry name" value="Znf_C2H2_type"/>
</dbReference>
<reference evidence="3 4" key="1">
    <citation type="submission" date="2015-07" db="EMBL/GenBank/DDBJ databases">
        <title>The draft genome sequence of Leadbetterella sp. JN14-9.</title>
        <authorList>
            <person name="Liu Y."/>
            <person name="Du J."/>
            <person name="Shao Z."/>
        </authorList>
    </citation>
    <scope>NUCLEOTIDE SEQUENCE [LARGE SCALE GENOMIC DNA]</scope>
    <source>
        <strain evidence="3 4">JN14-9</strain>
    </source>
</reference>
<keyword evidence="4" id="KW-1185">Reference proteome</keyword>
<accession>A0A0P7C5J5</accession>
<dbReference type="PROSITE" id="PS50157">
    <property type="entry name" value="ZINC_FINGER_C2H2_2"/>
    <property type="match status" value="1"/>
</dbReference>
<gene>
    <name evidence="3" type="ORF">AFM12_08200</name>
</gene>
<evidence type="ECO:0000259" key="2">
    <source>
        <dbReference type="PROSITE" id="PS50157"/>
    </source>
</evidence>
<dbReference type="RefSeq" id="WP_082391248.1">
    <property type="nucleotide sequence ID" value="NZ_JXSZ01000006.1"/>
</dbReference>
<dbReference type="STRING" id="1605367.AFM12_08200"/>